<reference evidence="2" key="1">
    <citation type="submission" date="2021-03" db="EMBL/GenBank/DDBJ databases">
        <title>Genome of Cognatishimia sp. F0-27.</title>
        <authorList>
            <person name="Ping X."/>
        </authorList>
    </citation>
    <scope>NUCLEOTIDE SEQUENCE [LARGE SCALE GENOMIC DNA]</scope>
    <source>
        <strain evidence="2">E313</strain>
    </source>
</reference>
<dbReference type="Gene3D" id="3.30.420.260">
    <property type="match status" value="1"/>
</dbReference>
<keyword evidence="2" id="KW-1185">Reference proteome</keyword>
<dbReference type="Proteomes" id="UP000778797">
    <property type="component" value="Unassembled WGS sequence"/>
</dbReference>
<sequence length="267" mass="31070">MTKTNIKDLSIQVHLNGLSFCILNHSTQTVEHLKSISFSNKLLPSELLNNLKEELSTDTVYSDEFNAVLIIHQNELATIVPKDLYNTSNNADYLKFNSKILKTDFITNDVLENLPAVNVYVPYVNINNYIFETFGEFVFKHASTVFIDHIINSTSNSDETEMHVNVNKDAMEVLVVKTKSLLFYNRFEFFTPEDFIYYILFTIEQLNLDTETLKLKFSGVINKDDEKYKLTYKYIRHIDFNIIEKYTFSNSISKEEKGAHYILLNSF</sequence>
<name>A0ABS8EQN2_9FLAO</name>
<dbReference type="Gene3D" id="3.30.420.250">
    <property type="match status" value="1"/>
</dbReference>
<gene>
    <name evidence="1" type="ORF">J1C55_13130</name>
</gene>
<dbReference type="CDD" id="cd24013">
    <property type="entry name" value="ASKHA_ATPase_BT3980-like"/>
    <property type="match status" value="1"/>
</dbReference>
<comment type="caution">
    <text evidence="1">The sequence shown here is derived from an EMBL/GenBank/DDBJ whole genome shotgun (WGS) entry which is preliminary data.</text>
</comment>
<evidence type="ECO:0000313" key="1">
    <source>
        <dbReference type="EMBL" id="MCC1485543.1"/>
    </source>
</evidence>
<organism evidence="1 2">
    <name type="scientific">Winogradskyella immobilis</name>
    <dbReference type="NCBI Taxonomy" id="2816852"/>
    <lineage>
        <taxon>Bacteria</taxon>
        <taxon>Pseudomonadati</taxon>
        <taxon>Bacteroidota</taxon>
        <taxon>Flavobacteriia</taxon>
        <taxon>Flavobacteriales</taxon>
        <taxon>Flavobacteriaceae</taxon>
        <taxon>Winogradskyella</taxon>
    </lineage>
</organism>
<dbReference type="Pfam" id="PF12864">
    <property type="entry name" value="DUF3822"/>
    <property type="match status" value="1"/>
</dbReference>
<accession>A0ABS8EQN2</accession>
<dbReference type="RefSeq" id="WP_227478035.1">
    <property type="nucleotide sequence ID" value="NZ_JAFMPT010000026.1"/>
</dbReference>
<dbReference type="EMBL" id="JAFMPT010000026">
    <property type="protein sequence ID" value="MCC1485543.1"/>
    <property type="molecule type" value="Genomic_DNA"/>
</dbReference>
<protein>
    <submittedName>
        <fullName evidence="1">DUF3822 family protein</fullName>
    </submittedName>
</protein>
<evidence type="ECO:0000313" key="2">
    <source>
        <dbReference type="Proteomes" id="UP000778797"/>
    </source>
</evidence>
<dbReference type="InterPro" id="IPR024213">
    <property type="entry name" value="DUF3822"/>
</dbReference>
<reference evidence="2" key="2">
    <citation type="submission" date="2023-07" db="EMBL/GenBank/DDBJ databases">
        <title>Genome of Winogradskyella sp. E313.</title>
        <authorList>
            <person name="Zhou Y."/>
        </authorList>
    </citation>
    <scope>NUCLEOTIDE SEQUENCE [LARGE SCALE GENOMIC DNA]</scope>
    <source>
        <strain evidence="2">E313</strain>
    </source>
</reference>
<proteinExistence type="predicted"/>